<dbReference type="PANTHER" id="PTHR43776">
    <property type="entry name" value="TRANSPORT ATP-BINDING PROTEIN"/>
    <property type="match status" value="1"/>
</dbReference>
<dbReference type="GO" id="GO:0005524">
    <property type="term" value="F:ATP binding"/>
    <property type="evidence" value="ECO:0007669"/>
    <property type="project" value="UniProtKB-KW"/>
</dbReference>
<keyword evidence="2" id="KW-0813">Transport</keyword>
<evidence type="ECO:0000313" key="7">
    <source>
        <dbReference type="EMBL" id="ARP82008.1"/>
    </source>
</evidence>
<dbReference type="EMBL" id="CP021108">
    <property type="protein sequence ID" value="ARP82008.1"/>
    <property type="molecule type" value="Genomic_DNA"/>
</dbReference>
<keyword evidence="3" id="KW-1003">Cell membrane</keyword>
<dbReference type="SUPFAM" id="SSF52540">
    <property type="entry name" value="P-loop containing nucleoside triphosphate hydrolases"/>
    <property type="match status" value="1"/>
</dbReference>
<comment type="similarity">
    <text evidence="1">Belongs to the ABC transporter superfamily.</text>
</comment>
<dbReference type="InterPro" id="IPR003439">
    <property type="entry name" value="ABC_transporter-like_ATP-bd"/>
</dbReference>
<dbReference type="Pfam" id="PF08352">
    <property type="entry name" value="oligo_HPY"/>
    <property type="match status" value="1"/>
</dbReference>
<dbReference type="SMART" id="SM00382">
    <property type="entry name" value="AAA"/>
    <property type="match status" value="1"/>
</dbReference>
<evidence type="ECO:0000256" key="1">
    <source>
        <dbReference type="ARBA" id="ARBA00005417"/>
    </source>
</evidence>
<evidence type="ECO:0000256" key="4">
    <source>
        <dbReference type="ARBA" id="ARBA00022741"/>
    </source>
</evidence>
<keyword evidence="3" id="KW-0472">Membrane</keyword>
<dbReference type="GO" id="GO:0015833">
    <property type="term" value="P:peptide transport"/>
    <property type="evidence" value="ECO:0007669"/>
    <property type="project" value="InterPro"/>
</dbReference>
<evidence type="ECO:0000256" key="2">
    <source>
        <dbReference type="ARBA" id="ARBA00022448"/>
    </source>
</evidence>
<proteinExistence type="inferred from homology"/>
<accession>A0A1W6YLV4</accession>
<keyword evidence="4" id="KW-0547">Nucleotide-binding</keyword>
<keyword evidence="5 7" id="KW-0067">ATP-binding</keyword>
<dbReference type="GO" id="GO:0055085">
    <property type="term" value="P:transmembrane transport"/>
    <property type="evidence" value="ECO:0007669"/>
    <property type="project" value="UniProtKB-ARBA"/>
</dbReference>
<dbReference type="CDD" id="cd03257">
    <property type="entry name" value="ABC_NikE_OppD_transporters"/>
    <property type="match status" value="1"/>
</dbReference>
<evidence type="ECO:0000256" key="3">
    <source>
        <dbReference type="ARBA" id="ARBA00022475"/>
    </source>
</evidence>
<dbReference type="KEGG" id="bgv:CAL12_15085"/>
<reference evidence="7 8" key="1">
    <citation type="submission" date="2017-05" db="EMBL/GenBank/DDBJ databases">
        <title>Complete and WGS of Bordetella genogroups.</title>
        <authorList>
            <person name="Spilker T."/>
            <person name="LiPuma J."/>
        </authorList>
    </citation>
    <scope>NUCLEOTIDE SEQUENCE [LARGE SCALE GENOMIC DNA]</scope>
    <source>
        <strain evidence="7 8">AU19157</strain>
    </source>
</reference>
<dbReference type="PROSITE" id="PS00211">
    <property type="entry name" value="ABC_TRANSPORTER_1"/>
    <property type="match status" value="1"/>
</dbReference>
<dbReference type="Pfam" id="PF00005">
    <property type="entry name" value="ABC_tran"/>
    <property type="match status" value="1"/>
</dbReference>
<evidence type="ECO:0000259" key="6">
    <source>
        <dbReference type="PROSITE" id="PS50893"/>
    </source>
</evidence>
<dbReference type="InterPro" id="IPR017871">
    <property type="entry name" value="ABC_transporter-like_CS"/>
</dbReference>
<dbReference type="RefSeq" id="WP_086065288.1">
    <property type="nucleotide sequence ID" value="NZ_CP021108.1"/>
</dbReference>
<dbReference type="STRING" id="1416806.CAL12_15085"/>
<evidence type="ECO:0000256" key="5">
    <source>
        <dbReference type="ARBA" id="ARBA00022840"/>
    </source>
</evidence>
<dbReference type="InterPro" id="IPR003593">
    <property type="entry name" value="AAA+_ATPase"/>
</dbReference>
<dbReference type="InterPro" id="IPR027417">
    <property type="entry name" value="P-loop_NTPase"/>
</dbReference>
<dbReference type="InterPro" id="IPR013563">
    <property type="entry name" value="Oligopep_ABC_C"/>
</dbReference>
<dbReference type="Proteomes" id="UP000194151">
    <property type="component" value="Chromosome"/>
</dbReference>
<keyword evidence="8" id="KW-1185">Reference proteome</keyword>
<dbReference type="OrthoDB" id="9802772at2"/>
<dbReference type="AlphaFoldDB" id="A0A1W6YLV4"/>
<protein>
    <submittedName>
        <fullName evidence="7">Peptide ABC transporter ATP-binding protein</fullName>
    </submittedName>
</protein>
<sequence>MNDIDLPVRDGRDAVANDDAPLLRVRGLVKHFHSGGGLLGGRKQTVHAVNGVSFDVGRGQSLGLVGESGCGKSTVARLLLRLIERDSGEVHFDGQDVGAAGAARMRALRQRMQIVFQDPYASLNPRRTVRQALSEPLHVHGMGDAARIEAKISQTIQEVGLPLSALDRYPHEFSGGQRQRIGIARALVLDPQLIVADEPVSALDVSVQAQILQLLERLKRERGLSFVFVSHDLGVVRHFCDTVCVMYLGRIIEQGPTRQVLDAPRHPYSRVLRDSSPVPDPRARIALAKITGEIPAPTRLPSGCTFHPRCGRARPDCATRIPELAGHAAGDDRRVACFYPLDAAE</sequence>
<dbReference type="NCBIfam" id="TIGR01727">
    <property type="entry name" value="oligo_HPY"/>
    <property type="match status" value="1"/>
</dbReference>
<name>A0A1W6YLV4_9BORD</name>
<feature type="domain" description="ABC transporter" evidence="6">
    <location>
        <begin position="23"/>
        <end position="273"/>
    </location>
</feature>
<dbReference type="GO" id="GO:0016887">
    <property type="term" value="F:ATP hydrolysis activity"/>
    <property type="evidence" value="ECO:0007669"/>
    <property type="project" value="InterPro"/>
</dbReference>
<dbReference type="Gene3D" id="3.40.50.300">
    <property type="entry name" value="P-loop containing nucleotide triphosphate hydrolases"/>
    <property type="match status" value="1"/>
</dbReference>
<evidence type="ECO:0000313" key="8">
    <source>
        <dbReference type="Proteomes" id="UP000194151"/>
    </source>
</evidence>
<dbReference type="PANTHER" id="PTHR43776:SF7">
    <property type="entry name" value="D,D-DIPEPTIDE TRANSPORT ATP-BINDING PROTEIN DDPF-RELATED"/>
    <property type="match status" value="1"/>
</dbReference>
<gene>
    <name evidence="7" type="ORF">CAL12_15085</name>
</gene>
<dbReference type="InterPro" id="IPR050319">
    <property type="entry name" value="ABC_transp_ATP-bind"/>
</dbReference>
<organism evidence="7 8">
    <name type="scientific">Bordetella genomosp. 8</name>
    <dbReference type="NCBI Taxonomy" id="1416806"/>
    <lineage>
        <taxon>Bacteria</taxon>
        <taxon>Pseudomonadati</taxon>
        <taxon>Pseudomonadota</taxon>
        <taxon>Betaproteobacteria</taxon>
        <taxon>Burkholderiales</taxon>
        <taxon>Alcaligenaceae</taxon>
        <taxon>Bordetella</taxon>
    </lineage>
</organism>
<dbReference type="PROSITE" id="PS50893">
    <property type="entry name" value="ABC_TRANSPORTER_2"/>
    <property type="match status" value="1"/>
</dbReference>
<dbReference type="FunFam" id="3.40.50.300:FF:000016">
    <property type="entry name" value="Oligopeptide ABC transporter ATP-binding component"/>
    <property type="match status" value="1"/>
</dbReference>